<organism evidence="1 2">
    <name type="scientific">Bacteroides parvus</name>
    <dbReference type="NCBI Taxonomy" id="2763025"/>
    <lineage>
        <taxon>Bacteria</taxon>
        <taxon>Pseudomonadati</taxon>
        <taxon>Bacteroidota</taxon>
        <taxon>Bacteroidia</taxon>
        <taxon>Bacteroidales</taxon>
        <taxon>Bacteroidaceae</taxon>
        <taxon>Bacteroides</taxon>
    </lineage>
</organism>
<accession>A0ABR7BWY7</accession>
<gene>
    <name evidence="1" type="ORF">H8S53_01075</name>
</gene>
<comment type="caution">
    <text evidence="1">The sequence shown here is derived from an EMBL/GenBank/DDBJ whole genome shotgun (WGS) entry which is preliminary data.</text>
</comment>
<evidence type="ECO:0000313" key="2">
    <source>
        <dbReference type="Proteomes" id="UP000600230"/>
    </source>
</evidence>
<name>A0ABR7BWY7_9BACE</name>
<proteinExistence type="predicted"/>
<protein>
    <submittedName>
        <fullName evidence="1">Uncharacterized protein</fullName>
    </submittedName>
</protein>
<evidence type="ECO:0000313" key="1">
    <source>
        <dbReference type="EMBL" id="MBC5589865.1"/>
    </source>
</evidence>
<keyword evidence="2" id="KW-1185">Reference proteome</keyword>
<reference evidence="1 2" key="1">
    <citation type="submission" date="2020-08" db="EMBL/GenBank/DDBJ databases">
        <title>Genome public.</title>
        <authorList>
            <person name="Liu C."/>
            <person name="Sun Q."/>
        </authorList>
    </citation>
    <scope>NUCLEOTIDE SEQUENCE [LARGE SCALE GENOMIC DNA]</scope>
    <source>
        <strain evidence="1 2">NSJ-21</strain>
    </source>
</reference>
<dbReference type="Proteomes" id="UP000600230">
    <property type="component" value="Unassembled WGS sequence"/>
</dbReference>
<sequence length="159" mass="18376">MKNYAQIGNNRANTKNTVGVKNRTLPKSTLDGKQSLERFMHDCNVLQSEREYVLLRDLYQEYRAYCENENENNDECCFVPINIKGLLRYMEKRCLVKRHSTNYQTRLYLKKSPCSCVSGLAVDEILQKNDLAAISESELLKPLDDKGTEEILITDKVDC</sequence>
<dbReference type="EMBL" id="JACOOG010000001">
    <property type="protein sequence ID" value="MBC5589865.1"/>
    <property type="molecule type" value="Genomic_DNA"/>
</dbReference>
<dbReference type="RefSeq" id="WP_186905388.1">
    <property type="nucleotide sequence ID" value="NZ_JACOOG010000001.1"/>
</dbReference>